<evidence type="ECO:0000313" key="2">
    <source>
        <dbReference type="Proteomes" id="UP000887013"/>
    </source>
</evidence>
<dbReference type="AlphaFoldDB" id="A0A8X6PIC2"/>
<gene>
    <name evidence="1" type="primary">AVEN_9533_1</name>
    <name evidence="1" type="ORF">NPIL_597091</name>
</gene>
<dbReference type="Proteomes" id="UP000887013">
    <property type="component" value="Unassembled WGS sequence"/>
</dbReference>
<accession>A0A8X6PIC2</accession>
<name>A0A8X6PIC2_NEPPI</name>
<evidence type="ECO:0000313" key="1">
    <source>
        <dbReference type="EMBL" id="GFT72554.1"/>
    </source>
</evidence>
<dbReference type="EMBL" id="BMAW01021363">
    <property type="protein sequence ID" value="GFT72554.1"/>
    <property type="molecule type" value="Genomic_DNA"/>
</dbReference>
<sequence length="165" mass="18591">MQIWGEENECTFNKTEGHECDWTEKCCTMTCKITPKSWKKFCGHGDPTCGPNYVQCDGKSMQCPVSYDIKTYNGRRCVHRERERIGSGTCKDGFCVSSVCKDAGLEDCVCSHSFSKVCKVCCRHSKKGSKCQPAERFGLKSNDSSYFHRDPGIICAQTSNYQCNK</sequence>
<keyword evidence="2" id="KW-1185">Reference proteome</keyword>
<organism evidence="1 2">
    <name type="scientific">Nephila pilipes</name>
    <name type="common">Giant wood spider</name>
    <name type="synonym">Nephila maculata</name>
    <dbReference type="NCBI Taxonomy" id="299642"/>
    <lineage>
        <taxon>Eukaryota</taxon>
        <taxon>Metazoa</taxon>
        <taxon>Ecdysozoa</taxon>
        <taxon>Arthropoda</taxon>
        <taxon>Chelicerata</taxon>
        <taxon>Arachnida</taxon>
        <taxon>Araneae</taxon>
        <taxon>Araneomorphae</taxon>
        <taxon>Entelegynae</taxon>
        <taxon>Araneoidea</taxon>
        <taxon>Nephilidae</taxon>
        <taxon>Nephila</taxon>
    </lineage>
</organism>
<proteinExistence type="predicted"/>
<dbReference type="OrthoDB" id="6437438at2759"/>
<comment type="caution">
    <text evidence="1">The sequence shown here is derived from an EMBL/GenBank/DDBJ whole genome shotgun (WGS) entry which is preliminary data.</text>
</comment>
<reference evidence="1" key="1">
    <citation type="submission" date="2020-08" db="EMBL/GenBank/DDBJ databases">
        <title>Multicomponent nature underlies the extraordinary mechanical properties of spider dragline silk.</title>
        <authorList>
            <person name="Kono N."/>
            <person name="Nakamura H."/>
            <person name="Mori M."/>
            <person name="Yoshida Y."/>
            <person name="Ohtoshi R."/>
            <person name="Malay A.D."/>
            <person name="Moran D.A.P."/>
            <person name="Tomita M."/>
            <person name="Numata K."/>
            <person name="Arakawa K."/>
        </authorList>
    </citation>
    <scope>NUCLEOTIDE SEQUENCE</scope>
</reference>
<protein>
    <submittedName>
        <fullName evidence="1">Disintegrin domain-containing protein</fullName>
    </submittedName>
</protein>